<reference evidence="2" key="2">
    <citation type="submission" date="2022-01" db="EMBL/GenBank/DDBJ databases">
        <authorList>
            <person name="Yamashiro T."/>
            <person name="Shiraishi A."/>
            <person name="Satake H."/>
            <person name="Nakayama K."/>
        </authorList>
    </citation>
    <scope>NUCLEOTIDE SEQUENCE</scope>
</reference>
<evidence type="ECO:0000313" key="2">
    <source>
        <dbReference type="EMBL" id="GJU00726.1"/>
    </source>
</evidence>
<dbReference type="EMBL" id="BQNB010020892">
    <property type="protein sequence ID" value="GJU00726.1"/>
    <property type="molecule type" value="Genomic_DNA"/>
</dbReference>
<keyword evidence="3" id="KW-1185">Reference proteome</keyword>
<reference evidence="2" key="1">
    <citation type="journal article" date="2022" name="Int. J. Mol. Sci.">
        <title>Draft Genome of Tanacetum Coccineum: Genomic Comparison of Closely Related Tanacetum-Family Plants.</title>
        <authorList>
            <person name="Yamashiro T."/>
            <person name="Shiraishi A."/>
            <person name="Nakayama K."/>
            <person name="Satake H."/>
        </authorList>
    </citation>
    <scope>NUCLEOTIDE SEQUENCE</scope>
</reference>
<proteinExistence type="predicted"/>
<evidence type="ECO:0000313" key="3">
    <source>
        <dbReference type="Proteomes" id="UP001151760"/>
    </source>
</evidence>
<organism evidence="2 3">
    <name type="scientific">Tanacetum coccineum</name>
    <dbReference type="NCBI Taxonomy" id="301880"/>
    <lineage>
        <taxon>Eukaryota</taxon>
        <taxon>Viridiplantae</taxon>
        <taxon>Streptophyta</taxon>
        <taxon>Embryophyta</taxon>
        <taxon>Tracheophyta</taxon>
        <taxon>Spermatophyta</taxon>
        <taxon>Magnoliopsida</taxon>
        <taxon>eudicotyledons</taxon>
        <taxon>Gunneridae</taxon>
        <taxon>Pentapetalae</taxon>
        <taxon>asterids</taxon>
        <taxon>campanulids</taxon>
        <taxon>Asterales</taxon>
        <taxon>Asteraceae</taxon>
        <taxon>Asteroideae</taxon>
        <taxon>Anthemideae</taxon>
        <taxon>Anthemidinae</taxon>
        <taxon>Tanacetum</taxon>
    </lineage>
</organism>
<dbReference type="Pfam" id="PF24626">
    <property type="entry name" value="SH3_Tf2-1"/>
    <property type="match status" value="1"/>
</dbReference>
<dbReference type="PANTHER" id="PTHR46148:SF57">
    <property type="entry name" value="OS12G0499874 PROTEIN"/>
    <property type="match status" value="1"/>
</dbReference>
<name>A0ABQ5ILT8_9ASTR</name>
<evidence type="ECO:0000259" key="1">
    <source>
        <dbReference type="Pfam" id="PF24626"/>
    </source>
</evidence>
<feature type="domain" description="Tf2-1-like SH3-like" evidence="1">
    <location>
        <begin position="35"/>
        <end position="99"/>
    </location>
</feature>
<dbReference type="InterPro" id="IPR056924">
    <property type="entry name" value="SH3_Tf2-1"/>
</dbReference>
<gene>
    <name evidence="2" type="ORF">Tco_1111064</name>
</gene>
<accession>A0ABQ5ILT8</accession>
<protein>
    <recommendedName>
        <fullName evidence="1">Tf2-1-like SH3-like domain-containing protein</fullName>
    </recommendedName>
</protein>
<dbReference type="PANTHER" id="PTHR46148">
    <property type="entry name" value="CHROMO DOMAIN-CONTAINING PROTEIN"/>
    <property type="match status" value="1"/>
</dbReference>
<comment type="caution">
    <text evidence="2">The sequence shown here is derived from an EMBL/GenBank/DDBJ whole genome shotgun (WGS) entry which is preliminary data.</text>
</comment>
<dbReference type="Proteomes" id="UP001151760">
    <property type="component" value="Unassembled WGS sequence"/>
</dbReference>
<sequence length="218" mass="25007">MTDKVVSIKEKFKAVRDHQKSYAGNRRKPLEFDVGDNVLLKVSPWKGVICFEKKGKLAPRYVELFEILERIGLVAYRLRLPEELGSVHDTFHVSNLKKCLADANLHVPLYEIKINKTLPCVDIVWKLLVHQVTILRILKLGRVASETFSLLLTPFCCDDIHDVTPRVFAYAGCDNPGQCHVVLVGPNPEPMHEDFLATVYPQVHECFKHTDEDQYKER</sequence>